<dbReference type="Proteomes" id="UP001143474">
    <property type="component" value="Unassembled WGS sequence"/>
</dbReference>
<gene>
    <name evidence="1" type="ORF">GCM10017600_44710</name>
</gene>
<comment type="caution">
    <text evidence="1">The sequence shown here is derived from an EMBL/GenBank/DDBJ whole genome shotgun (WGS) entry which is preliminary data.</text>
</comment>
<protein>
    <recommendedName>
        <fullName evidence="3">Integrase</fullName>
    </recommendedName>
</protein>
<reference evidence="1" key="2">
    <citation type="submission" date="2023-01" db="EMBL/GenBank/DDBJ databases">
        <authorList>
            <person name="Sun Q."/>
            <person name="Evtushenko L."/>
        </authorList>
    </citation>
    <scope>NUCLEOTIDE SEQUENCE</scope>
    <source>
        <strain evidence="1">VKM Ac-2007</strain>
    </source>
</reference>
<dbReference type="AlphaFoldDB" id="A0A9W6MEK3"/>
<reference evidence="1" key="1">
    <citation type="journal article" date="2014" name="Int. J. Syst. Evol. Microbiol.">
        <title>Complete genome sequence of Corynebacterium casei LMG S-19264T (=DSM 44701T), isolated from a smear-ripened cheese.</title>
        <authorList>
            <consortium name="US DOE Joint Genome Institute (JGI-PGF)"/>
            <person name="Walter F."/>
            <person name="Albersmeier A."/>
            <person name="Kalinowski J."/>
            <person name="Ruckert C."/>
        </authorList>
    </citation>
    <scope>NUCLEOTIDE SEQUENCE</scope>
    <source>
        <strain evidence="1">VKM Ac-2007</strain>
    </source>
</reference>
<organism evidence="1 2">
    <name type="scientific">Streptosporangium carneum</name>
    <dbReference type="NCBI Taxonomy" id="47481"/>
    <lineage>
        <taxon>Bacteria</taxon>
        <taxon>Bacillati</taxon>
        <taxon>Actinomycetota</taxon>
        <taxon>Actinomycetes</taxon>
        <taxon>Streptosporangiales</taxon>
        <taxon>Streptosporangiaceae</taxon>
        <taxon>Streptosporangium</taxon>
    </lineage>
</organism>
<name>A0A9W6MEK3_9ACTN</name>
<evidence type="ECO:0000313" key="2">
    <source>
        <dbReference type="Proteomes" id="UP001143474"/>
    </source>
</evidence>
<sequence>MRADLDGTPPSIMVGRSVRECGDTKTRKSRRRTPASRWEASPVWVGHRNASVTETVYRKQLRPMLLEGAEAMGQVFGNRTVHSVGHAATKKGCSYEPGAAFTLGWP</sequence>
<accession>A0A9W6MEK3</accession>
<proteinExistence type="predicted"/>
<keyword evidence="2" id="KW-1185">Reference proteome</keyword>
<dbReference type="EMBL" id="BSEV01000010">
    <property type="protein sequence ID" value="GLK11065.1"/>
    <property type="molecule type" value="Genomic_DNA"/>
</dbReference>
<evidence type="ECO:0000313" key="1">
    <source>
        <dbReference type="EMBL" id="GLK11065.1"/>
    </source>
</evidence>
<evidence type="ECO:0008006" key="3">
    <source>
        <dbReference type="Google" id="ProtNLM"/>
    </source>
</evidence>